<keyword evidence="2" id="KW-1185">Reference proteome</keyword>
<dbReference type="Proteomes" id="UP001279734">
    <property type="component" value="Unassembled WGS sequence"/>
</dbReference>
<protein>
    <submittedName>
        <fullName evidence="1">Uncharacterized protein</fullName>
    </submittedName>
</protein>
<evidence type="ECO:0000313" key="2">
    <source>
        <dbReference type="Proteomes" id="UP001279734"/>
    </source>
</evidence>
<dbReference type="EMBL" id="BSYO01000014">
    <property type="protein sequence ID" value="GMH14536.1"/>
    <property type="molecule type" value="Genomic_DNA"/>
</dbReference>
<reference evidence="1" key="1">
    <citation type="submission" date="2023-05" db="EMBL/GenBank/DDBJ databases">
        <title>Nepenthes gracilis genome sequencing.</title>
        <authorList>
            <person name="Fukushima K."/>
        </authorList>
    </citation>
    <scope>NUCLEOTIDE SEQUENCE</scope>
    <source>
        <strain evidence="1">SING2019-196</strain>
    </source>
</reference>
<accession>A0AAD3XS85</accession>
<gene>
    <name evidence="1" type="ORF">Nepgr_016377</name>
</gene>
<evidence type="ECO:0000313" key="1">
    <source>
        <dbReference type="EMBL" id="GMH14536.1"/>
    </source>
</evidence>
<comment type="caution">
    <text evidence="1">The sequence shown here is derived from an EMBL/GenBank/DDBJ whole genome shotgun (WGS) entry which is preliminary data.</text>
</comment>
<organism evidence="1 2">
    <name type="scientific">Nepenthes gracilis</name>
    <name type="common">Slender pitcher plant</name>
    <dbReference type="NCBI Taxonomy" id="150966"/>
    <lineage>
        <taxon>Eukaryota</taxon>
        <taxon>Viridiplantae</taxon>
        <taxon>Streptophyta</taxon>
        <taxon>Embryophyta</taxon>
        <taxon>Tracheophyta</taxon>
        <taxon>Spermatophyta</taxon>
        <taxon>Magnoliopsida</taxon>
        <taxon>eudicotyledons</taxon>
        <taxon>Gunneridae</taxon>
        <taxon>Pentapetalae</taxon>
        <taxon>Caryophyllales</taxon>
        <taxon>Nepenthaceae</taxon>
        <taxon>Nepenthes</taxon>
    </lineage>
</organism>
<name>A0AAD3XS85_NEPGR</name>
<proteinExistence type="predicted"/>
<sequence length="169" mass="18837">MHGTLKECGFVKKPDFLLKRGPDNKVFDPKEKLPIKSALKDDLQTSLEDGDDRVLNFGGNLLSSLSAVKPKEDKKSLVCDAVEIQPVRGFVMLQTLLEFLFFADSQRENISKLGSARVFVDVEVNAHLPDSIALVVALHPAFEIEISLDIAVKYLWKSTFYKGCNSQPL</sequence>
<dbReference type="AlphaFoldDB" id="A0AAD3XS85"/>